<dbReference type="SUPFAM" id="SSF88659">
    <property type="entry name" value="Sigma3 and sigma4 domains of RNA polymerase sigma factors"/>
    <property type="match status" value="1"/>
</dbReference>
<feature type="domain" description="RNA polymerase sigma-70 region 2" evidence="8">
    <location>
        <begin position="200"/>
        <end position="264"/>
    </location>
</feature>
<dbReference type="PANTHER" id="PTHR43133">
    <property type="entry name" value="RNA POLYMERASE ECF-TYPE SIGMA FACTO"/>
    <property type="match status" value="1"/>
</dbReference>
<comment type="caution">
    <text evidence="10">The sequence shown here is derived from an EMBL/GenBank/DDBJ whole genome shotgun (WGS) entry which is preliminary data.</text>
</comment>
<dbReference type="FunFam" id="1.10.10.10:FF:000068">
    <property type="entry name" value="RNA polymerase sigma factor"/>
    <property type="match status" value="1"/>
</dbReference>
<dbReference type="NCBIfam" id="TIGR02947">
    <property type="entry name" value="SigH_actino"/>
    <property type="match status" value="1"/>
</dbReference>
<dbReference type="GO" id="GO:0003677">
    <property type="term" value="F:DNA binding"/>
    <property type="evidence" value="ECO:0007669"/>
    <property type="project" value="UniProtKB-KW"/>
</dbReference>
<keyword evidence="11" id="KW-1185">Reference proteome</keyword>
<dbReference type="Gene3D" id="1.10.10.10">
    <property type="entry name" value="Winged helix-like DNA-binding domain superfamily/Winged helix DNA-binding domain"/>
    <property type="match status" value="1"/>
</dbReference>
<feature type="compositionally biased region" description="Acidic residues" evidence="7">
    <location>
        <begin position="163"/>
        <end position="176"/>
    </location>
</feature>
<keyword evidence="5 6" id="KW-0804">Transcription</keyword>
<feature type="domain" description="RNA polymerase sigma factor 70 region 4 type 2" evidence="9">
    <location>
        <begin position="306"/>
        <end position="356"/>
    </location>
</feature>
<feature type="compositionally biased region" description="Polar residues" evidence="7">
    <location>
        <begin position="153"/>
        <end position="162"/>
    </location>
</feature>
<dbReference type="GO" id="GO:0006352">
    <property type="term" value="P:DNA-templated transcription initiation"/>
    <property type="evidence" value="ECO:0007669"/>
    <property type="project" value="InterPro"/>
</dbReference>
<evidence type="ECO:0000256" key="5">
    <source>
        <dbReference type="ARBA" id="ARBA00023163"/>
    </source>
</evidence>
<dbReference type="NCBIfam" id="TIGR02937">
    <property type="entry name" value="sigma70-ECF"/>
    <property type="match status" value="1"/>
</dbReference>
<keyword evidence="4 6" id="KW-0238">DNA-binding</keyword>
<dbReference type="EMBL" id="BNAS01000003">
    <property type="protein sequence ID" value="GHH73475.1"/>
    <property type="molecule type" value="Genomic_DNA"/>
</dbReference>
<dbReference type="Pfam" id="PF04542">
    <property type="entry name" value="Sigma70_r2"/>
    <property type="match status" value="1"/>
</dbReference>
<evidence type="ECO:0000256" key="3">
    <source>
        <dbReference type="ARBA" id="ARBA00023082"/>
    </source>
</evidence>
<dbReference type="InterPro" id="IPR014293">
    <property type="entry name" value="RNA_pol_sigma70_actinobac"/>
</dbReference>
<dbReference type="InterPro" id="IPR007627">
    <property type="entry name" value="RNA_pol_sigma70_r2"/>
</dbReference>
<comment type="similarity">
    <text evidence="1 6">Belongs to the sigma-70 factor family. ECF subfamily.</text>
</comment>
<dbReference type="PROSITE" id="PS01063">
    <property type="entry name" value="SIGMA70_ECF"/>
    <property type="match status" value="1"/>
</dbReference>
<dbReference type="InterPro" id="IPR013249">
    <property type="entry name" value="RNA_pol_sigma70_r4_t2"/>
</dbReference>
<dbReference type="GO" id="GO:0016987">
    <property type="term" value="F:sigma factor activity"/>
    <property type="evidence" value="ECO:0007669"/>
    <property type="project" value="UniProtKB-KW"/>
</dbReference>
<dbReference type="InterPro" id="IPR039425">
    <property type="entry name" value="RNA_pol_sigma-70-like"/>
</dbReference>
<keyword evidence="2 6" id="KW-0805">Transcription regulation</keyword>
<evidence type="ECO:0000256" key="4">
    <source>
        <dbReference type="ARBA" id="ARBA00023125"/>
    </source>
</evidence>
<protein>
    <recommendedName>
        <fullName evidence="6">RNA polymerase sigma factor</fullName>
    </recommendedName>
</protein>
<gene>
    <name evidence="10" type="ORF">GCM10017772_25200</name>
</gene>
<accession>A0A919FW98</accession>
<dbReference type="InterPro" id="IPR036388">
    <property type="entry name" value="WH-like_DNA-bd_sf"/>
</dbReference>
<evidence type="ECO:0000259" key="8">
    <source>
        <dbReference type="Pfam" id="PF04542"/>
    </source>
</evidence>
<evidence type="ECO:0000313" key="10">
    <source>
        <dbReference type="EMBL" id="GHH73475.1"/>
    </source>
</evidence>
<dbReference type="PANTHER" id="PTHR43133:SF59">
    <property type="entry name" value="ECF RNA POLYMERASE SIGMA FACTOR SIGR"/>
    <property type="match status" value="1"/>
</dbReference>
<evidence type="ECO:0000256" key="1">
    <source>
        <dbReference type="ARBA" id="ARBA00010641"/>
    </source>
</evidence>
<feature type="compositionally biased region" description="Polar residues" evidence="7">
    <location>
        <begin position="107"/>
        <end position="124"/>
    </location>
</feature>
<proteinExistence type="inferred from homology"/>
<dbReference type="InterPro" id="IPR014284">
    <property type="entry name" value="RNA_pol_sigma-70_dom"/>
</dbReference>
<evidence type="ECO:0000256" key="6">
    <source>
        <dbReference type="RuleBase" id="RU000716"/>
    </source>
</evidence>
<dbReference type="Gene3D" id="1.10.1740.10">
    <property type="match status" value="1"/>
</dbReference>
<dbReference type="InterPro" id="IPR013324">
    <property type="entry name" value="RNA_pol_sigma_r3/r4-like"/>
</dbReference>
<sequence length="378" mass="40318">MLRAGVEREVERCLKKDAVKNTVIGTVTSTATSKATSALTGEVAGAATSPAAGSTPGVQGAALMFGAVPAHLLDTTDSARSGAEALSRTLSSGLGGDLANTGWPTRLGSTAMTDTSRGQNQGIGSDSVGADVGARPDTKASEGVVGTADPTAAESTSAGTSETDGEDRLDEDSADEGTERSPQEEDATARAARFERDALQYLDQLYSAALRMTRNPADAEDLVQETFAKAFAAFHQYRPGTNLKAWLYRILTNTFINSYRKKQREPQQSQTEDVEDWQIARAASHTSRGLRSAEAEALDRLPDSDVKRALAELPEDRRMVVYYADVEGFPYKEIAEIMGTPIGTVMSRLHRGRRQLRELLADYAAQRGLVSQAPGGAQ</sequence>
<dbReference type="Pfam" id="PF08281">
    <property type="entry name" value="Sigma70_r4_2"/>
    <property type="match status" value="1"/>
</dbReference>
<evidence type="ECO:0000259" key="9">
    <source>
        <dbReference type="Pfam" id="PF08281"/>
    </source>
</evidence>
<dbReference type="InterPro" id="IPR000838">
    <property type="entry name" value="RNA_pol_sigma70_ECF_CS"/>
</dbReference>
<evidence type="ECO:0000313" key="11">
    <source>
        <dbReference type="Proteomes" id="UP000627369"/>
    </source>
</evidence>
<evidence type="ECO:0000256" key="2">
    <source>
        <dbReference type="ARBA" id="ARBA00023015"/>
    </source>
</evidence>
<reference evidence="10" key="1">
    <citation type="journal article" date="2014" name="Int. J. Syst. Evol. Microbiol.">
        <title>Complete genome sequence of Corynebacterium casei LMG S-19264T (=DSM 44701T), isolated from a smear-ripened cheese.</title>
        <authorList>
            <consortium name="US DOE Joint Genome Institute (JGI-PGF)"/>
            <person name="Walter F."/>
            <person name="Albersmeier A."/>
            <person name="Kalinowski J."/>
            <person name="Ruckert C."/>
        </authorList>
    </citation>
    <scope>NUCLEOTIDE SEQUENCE</scope>
    <source>
        <strain evidence="10">CGMCC 4.7398</strain>
    </source>
</reference>
<dbReference type="SUPFAM" id="SSF88946">
    <property type="entry name" value="Sigma2 domain of RNA polymerase sigma factors"/>
    <property type="match status" value="1"/>
</dbReference>
<dbReference type="Proteomes" id="UP000627369">
    <property type="component" value="Unassembled WGS sequence"/>
</dbReference>
<reference evidence="10" key="2">
    <citation type="submission" date="2020-09" db="EMBL/GenBank/DDBJ databases">
        <authorList>
            <person name="Sun Q."/>
            <person name="Zhou Y."/>
        </authorList>
    </citation>
    <scope>NUCLEOTIDE SEQUENCE</scope>
    <source>
        <strain evidence="10">CGMCC 4.7398</strain>
    </source>
</reference>
<keyword evidence="3 6" id="KW-0731">Sigma factor</keyword>
<feature type="region of interest" description="Disordered" evidence="7">
    <location>
        <begin position="90"/>
        <end position="189"/>
    </location>
</feature>
<name>A0A919FW98_9MICO</name>
<dbReference type="CDD" id="cd06171">
    <property type="entry name" value="Sigma70_r4"/>
    <property type="match status" value="1"/>
</dbReference>
<organism evidence="10 11">
    <name type="scientific">Promicromonospora soli</name>
    <dbReference type="NCBI Taxonomy" id="2035533"/>
    <lineage>
        <taxon>Bacteria</taxon>
        <taxon>Bacillati</taxon>
        <taxon>Actinomycetota</taxon>
        <taxon>Actinomycetes</taxon>
        <taxon>Micrococcales</taxon>
        <taxon>Promicromonosporaceae</taxon>
        <taxon>Promicromonospora</taxon>
    </lineage>
</organism>
<dbReference type="AlphaFoldDB" id="A0A919FW98"/>
<evidence type="ECO:0000256" key="7">
    <source>
        <dbReference type="SAM" id="MobiDB-lite"/>
    </source>
</evidence>
<dbReference type="GO" id="GO:0006950">
    <property type="term" value="P:response to stress"/>
    <property type="evidence" value="ECO:0007669"/>
    <property type="project" value="UniProtKB-ARBA"/>
</dbReference>
<dbReference type="InterPro" id="IPR013325">
    <property type="entry name" value="RNA_pol_sigma_r2"/>
</dbReference>